<evidence type="ECO:0000313" key="4">
    <source>
        <dbReference type="EMBL" id="OAQ95599.1"/>
    </source>
</evidence>
<dbReference type="EMBL" id="LSBI01000001">
    <property type="protein sequence ID" value="OAQ95599.1"/>
    <property type="molecule type" value="Genomic_DNA"/>
</dbReference>
<accession>A0A179I1J6</accession>
<proteinExistence type="inferred from homology"/>
<evidence type="ECO:0000259" key="3">
    <source>
        <dbReference type="Pfam" id="PF00155"/>
    </source>
</evidence>
<gene>
    <name evidence="4" type="ORF">VFPFJ_01709</name>
</gene>
<dbReference type="Gene3D" id="3.40.640.10">
    <property type="entry name" value="Type I PLP-dependent aspartate aminotransferase-like (Major domain)"/>
    <property type="match status" value="1"/>
</dbReference>
<dbReference type="Gene3D" id="3.90.1150.10">
    <property type="entry name" value="Aspartate Aminotransferase, domain 1"/>
    <property type="match status" value="1"/>
</dbReference>
<dbReference type="GO" id="GO:0030170">
    <property type="term" value="F:pyridoxal phosphate binding"/>
    <property type="evidence" value="ECO:0007669"/>
    <property type="project" value="InterPro"/>
</dbReference>
<evidence type="ECO:0000256" key="1">
    <source>
        <dbReference type="ARBA" id="ARBA00007441"/>
    </source>
</evidence>
<name>A0A179I1J6_PURLI</name>
<dbReference type="PANTHER" id="PTHR43795:SF63">
    <property type="entry name" value="PUTATIVE (AFU_ORTHOLOGUE AFUA_4G00630)-RELATED"/>
    <property type="match status" value="1"/>
</dbReference>
<dbReference type="PANTHER" id="PTHR43795">
    <property type="entry name" value="BIFUNCTIONAL ASPARTATE AMINOTRANSFERASE AND GLUTAMATE/ASPARTATE-PREPHENATE AMINOTRANSFERASE-RELATED"/>
    <property type="match status" value="1"/>
</dbReference>
<dbReference type="InterPro" id="IPR015421">
    <property type="entry name" value="PyrdxlP-dep_Trfase_major"/>
</dbReference>
<dbReference type="Proteomes" id="UP000078340">
    <property type="component" value="Unassembled WGS sequence"/>
</dbReference>
<dbReference type="InterPro" id="IPR004838">
    <property type="entry name" value="NHTrfase_class1_PyrdxlP-BS"/>
</dbReference>
<dbReference type="GO" id="GO:0006520">
    <property type="term" value="P:amino acid metabolic process"/>
    <property type="evidence" value="ECO:0007669"/>
    <property type="project" value="TreeGrafter"/>
</dbReference>
<dbReference type="SUPFAM" id="SSF53383">
    <property type="entry name" value="PLP-dependent transferases"/>
    <property type="match status" value="1"/>
</dbReference>
<dbReference type="InterPro" id="IPR004839">
    <property type="entry name" value="Aminotransferase_I/II_large"/>
</dbReference>
<reference evidence="4 5" key="1">
    <citation type="submission" date="2016-02" db="EMBL/GenBank/DDBJ databases">
        <title>Biosynthesis of antibiotic leucinostatins and their inhibition on Phytophthora in bio-control Purpureocillium lilacinum.</title>
        <authorList>
            <person name="Wang G."/>
            <person name="Liu Z."/>
            <person name="Lin R."/>
            <person name="Li E."/>
            <person name="Mao Z."/>
            <person name="Ling J."/>
            <person name="Yin W."/>
            <person name="Xie B."/>
        </authorList>
    </citation>
    <scope>NUCLEOTIDE SEQUENCE [LARGE SCALE GENOMIC DNA]</scope>
    <source>
        <strain evidence="4">PLFJ-1</strain>
    </source>
</reference>
<dbReference type="InterPro" id="IPR050478">
    <property type="entry name" value="Ethylene_sulfur-biosynth"/>
</dbReference>
<dbReference type="CDD" id="cd00609">
    <property type="entry name" value="AAT_like"/>
    <property type="match status" value="1"/>
</dbReference>
<comment type="caution">
    <text evidence="4">The sequence shown here is derived from an EMBL/GenBank/DDBJ whole genome shotgun (WGS) entry which is preliminary data.</text>
</comment>
<feature type="domain" description="Aminotransferase class I/classII large" evidence="3">
    <location>
        <begin position="37"/>
        <end position="442"/>
    </location>
</feature>
<dbReference type="InterPro" id="IPR015424">
    <property type="entry name" value="PyrdxlP-dep_Trfase"/>
</dbReference>
<evidence type="ECO:0000313" key="5">
    <source>
        <dbReference type="Proteomes" id="UP000078340"/>
    </source>
</evidence>
<dbReference type="GeneID" id="28883842"/>
<evidence type="ECO:0000256" key="2">
    <source>
        <dbReference type="ARBA" id="ARBA00022898"/>
    </source>
</evidence>
<dbReference type="PROSITE" id="PS00105">
    <property type="entry name" value="AA_TRANSFER_CLASS_1"/>
    <property type="match status" value="1"/>
</dbReference>
<sequence>MSLSARANKLTAPDPNFFFIQVLADLYDAQTNQRGYVNLGVAENTLLHERFMKHMRAKLEPEDGIPAIALTYGDGYKRLKPTVARFLTRQLRPVRAITPADVFVSNGCTVAIENLSWALANPGDAILIGRPYYGAFPTDVGKRTGVELRPVAFGAGVDPMGLAAVDPMGLAAVDPMGLAAVEAHRAAILAAKDRGQRIAAIILAHPNNPLGRCYPRDVLLAYMRLCQEHRVHLISDEIYALSVFENAFDTEPAPVPFESALSIDVNGIIDPELVHVIWGMSKDFGVSGLRMGFVITQGNSPLKGALQNVFEFGWTSSLSDLVTANVLDDDEWVDTFIRDNRRLLGKQHAIVLRWARDNGIEYTPGSNAGFFVWVNLGAAYLKNRVADDEKQQVDLDKDVMDSLLKEKVFLADGVRFGAEEPGWFRIIFAHETEYLELGLERILAAVGGSVSKKESSELPYRTNGVNGVNGKA</sequence>
<dbReference type="InterPro" id="IPR015422">
    <property type="entry name" value="PyrdxlP-dep_Trfase_small"/>
</dbReference>
<dbReference type="Pfam" id="PF00155">
    <property type="entry name" value="Aminotran_1_2"/>
    <property type="match status" value="1"/>
</dbReference>
<dbReference type="KEGG" id="plj:28883842"/>
<comment type="similarity">
    <text evidence="1">Belongs to the class-I pyridoxal-phosphate-dependent aminotransferase family.</text>
</comment>
<organism evidence="4 5">
    <name type="scientific">Purpureocillium lilacinum</name>
    <name type="common">Paecilomyces lilacinus</name>
    <dbReference type="NCBI Taxonomy" id="33203"/>
    <lineage>
        <taxon>Eukaryota</taxon>
        <taxon>Fungi</taxon>
        <taxon>Dikarya</taxon>
        <taxon>Ascomycota</taxon>
        <taxon>Pezizomycotina</taxon>
        <taxon>Sordariomycetes</taxon>
        <taxon>Hypocreomycetidae</taxon>
        <taxon>Hypocreales</taxon>
        <taxon>Ophiocordycipitaceae</taxon>
        <taxon>Purpureocillium</taxon>
    </lineage>
</organism>
<protein>
    <submittedName>
        <fullName evidence="4">ACC synthase</fullName>
    </submittedName>
</protein>
<dbReference type="GO" id="GO:0008483">
    <property type="term" value="F:transaminase activity"/>
    <property type="evidence" value="ECO:0007669"/>
    <property type="project" value="TreeGrafter"/>
</dbReference>
<dbReference type="STRING" id="33203.A0A179I1J6"/>
<keyword evidence="2" id="KW-0663">Pyridoxal phosphate</keyword>
<dbReference type="AlphaFoldDB" id="A0A179I1J6"/>